<dbReference type="CDD" id="cd00055">
    <property type="entry name" value="EGF_Lam"/>
    <property type="match status" value="1"/>
</dbReference>
<dbReference type="SMART" id="SM00181">
    <property type="entry name" value="EGF"/>
    <property type="match status" value="6"/>
</dbReference>
<dbReference type="PANTHER" id="PTHR24043">
    <property type="entry name" value="SCAVENGER RECEPTOR CLASS F"/>
    <property type="match status" value="1"/>
</dbReference>
<dbReference type="PROSITE" id="PS00022">
    <property type="entry name" value="EGF_1"/>
    <property type="match status" value="2"/>
</dbReference>
<dbReference type="InterPro" id="IPR000742">
    <property type="entry name" value="EGF"/>
</dbReference>
<accession>A0A3P7M9W8</accession>
<keyword evidence="1" id="KW-0245">EGF-like domain</keyword>
<keyword evidence="7" id="KW-1185">Reference proteome</keyword>
<evidence type="ECO:0000256" key="3">
    <source>
        <dbReference type="ARBA" id="ARBA00022737"/>
    </source>
</evidence>
<feature type="non-terminal residue" evidence="6">
    <location>
        <position position="1"/>
    </location>
</feature>
<evidence type="ECO:0000256" key="1">
    <source>
        <dbReference type="ARBA" id="ARBA00022536"/>
    </source>
</evidence>
<dbReference type="AlphaFoldDB" id="A0A3P7M9W8"/>
<gene>
    <name evidence="6" type="ORF">CGOC_LOCUS9453</name>
</gene>
<dbReference type="InterPro" id="IPR002049">
    <property type="entry name" value="LE_dom"/>
</dbReference>
<feature type="domain" description="EGF-like" evidence="5">
    <location>
        <begin position="230"/>
        <end position="241"/>
    </location>
</feature>
<evidence type="ECO:0000313" key="7">
    <source>
        <dbReference type="Proteomes" id="UP000271889"/>
    </source>
</evidence>
<dbReference type="OrthoDB" id="5814514at2759"/>
<dbReference type="GO" id="GO:0005044">
    <property type="term" value="F:scavenger receptor activity"/>
    <property type="evidence" value="ECO:0007669"/>
    <property type="project" value="InterPro"/>
</dbReference>
<feature type="domain" description="EGF-like" evidence="5">
    <location>
        <begin position="188"/>
        <end position="199"/>
    </location>
</feature>
<keyword evidence="4" id="KW-1015">Disulfide bond</keyword>
<evidence type="ECO:0000259" key="5">
    <source>
        <dbReference type="PROSITE" id="PS00022"/>
    </source>
</evidence>
<name>A0A3P7M9W8_CYLGO</name>
<sequence length="536" mass="58171">CSKKCELCNGISWTDSNAACDPITGACKCERGYKGPDCKQRVCEEDMYGLDCSKQCTCVMENTESYQYNARSFHTFTSRCAPDTGYCRCKPGYVGDSCEQICSKLNWGRDCANTCECNYNYTSECDLTTGRCICLPGRTGEKCVPNSFSLLFYVLCADECPDGYFGLDCAFKCQCGENGVCDKRNGSCKCRNGFHGATCSISCPAGHFGESCAACQCRNGAGCDPVTGDCHCAAGWTGAKCDTPCAAGTYGPHCAIACRCKNGGECDRFTGECKCTQGFKGMVIVDFSDGTFWCRANFSAAFAIAKRRPRSAAHDATESLRKIDHPHPFVRFSLHLSMIYFLLRWGLHNNLRVQAPIVRRSAKMAVMVILVKWTATAMAAAVSKRLGNVYAVPENREIVAIKVSTISALRNLQHLFLLECNAGQFGFGCREFCGNCTLDSNTGQCDSKTGACLKCPPGRSGANCQHSCEDGKWGQDCAQKCSCADGHNILSTHFPDVILSLVLASAILDTLARLASSVSCIYSEFIPDVLLFGFFV</sequence>
<dbReference type="Pfam" id="PF00053">
    <property type="entry name" value="EGF_laminin"/>
    <property type="match status" value="3"/>
</dbReference>
<keyword evidence="2" id="KW-0732">Signal</keyword>
<proteinExistence type="predicted"/>
<evidence type="ECO:0000256" key="2">
    <source>
        <dbReference type="ARBA" id="ARBA00022729"/>
    </source>
</evidence>
<dbReference type="InterPro" id="IPR042635">
    <property type="entry name" value="MEGF10/SREC1/2-like"/>
</dbReference>
<evidence type="ECO:0000313" key="6">
    <source>
        <dbReference type="EMBL" id="VDN22970.1"/>
    </source>
</evidence>
<dbReference type="EMBL" id="UYRV01107009">
    <property type="protein sequence ID" value="VDN22970.1"/>
    <property type="molecule type" value="Genomic_DNA"/>
</dbReference>
<dbReference type="InterPro" id="IPR009030">
    <property type="entry name" value="Growth_fac_rcpt_cys_sf"/>
</dbReference>
<organism evidence="6 7">
    <name type="scientific">Cylicostephanus goldi</name>
    <name type="common">Nematode worm</name>
    <dbReference type="NCBI Taxonomy" id="71465"/>
    <lineage>
        <taxon>Eukaryota</taxon>
        <taxon>Metazoa</taxon>
        <taxon>Ecdysozoa</taxon>
        <taxon>Nematoda</taxon>
        <taxon>Chromadorea</taxon>
        <taxon>Rhabditida</taxon>
        <taxon>Rhabditina</taxon>
        <taxon>Rhabditomorpha</taxon>
        <taxon>Strongyloidea</taxon>
        <taxon>Strongylidae</taxon>
        <taxon>Cylicostephanus</taxon>
    </lineage>
</organism>
<dbReference type="FunFam" id="2.170.300.10:FF:000002">
    <property type="entry name" value="Multiple epidermal growth factor-like domains 10"/>
    <property type="match status" value="1"/>
</dbReference>
<dbReference type="Proteomes" id="UP000271889">
    <property type="component" value="Unassembled WGS sequence"/>
</dbReference>
<dbReference type="Gene3D" id="2.170.300.10">
    <property type="entry name" value="Tie2 ligand-binding domain superfamily"/>
    <property type="match status" value="3"/>
</dbReference>
<dbReference type="PRINTS" id="PR00011">
    <property type="entry name" value="EGFLAMININ"/>
</dbReference>
<dbReference type="SMART" id="SM00180">
    <property type="entry name" value="EGF_Lam"/>
    <property type="match status" value="6"/>
</dbReference>
<dbReference type="PANTHER" id="PTHR24043:SF8">
    <property type="entry name" value="EGF-LIKE DOMAIN-CONTAINING PROTEIN"/>
    <property type="match status" value="1"/>
</dbReference>
<protein>
    <recommendedName>
        <fullName evidence="5">EGF-like domain-containing protein</fullName>
    </recommendedName>
</protein>
<keyword evidence="3" id="KW-0677">Repeat</keyword>
<evidence type="ECO:0000256" key="4">
    <source>
        <dbReference type="ARBA" id="ARBA00023157"/>
    </source>
</evidence>
<reference evidence="6 7" key="1">
    <citation type="submission" date="2018-11" db="EMBL/GenBank/DDBJ databases">
        <authorList>
            <consortium name="Pathogen Informatics"/>
        </authorList>
    </citation>
    <scope>NUCLEOTIDE SEQUENCE [LARGE SCALE GENOMIC DNA]</scope>
</reference>
<dbReference type="SUPFAM" id="SSF57184">
    <property type="entry name" value="Growth factor receptor domain"/>
    <property type="match status" value="1"/>
</dbReference>